<dbReference type="InterPro" id="IPR029044">
    <property type="entry name" value="Nucleotide-diphossugar_trans"/>
</dbReference>
<dbReference type="Pfam" id="PF01501">
    <property type="entry name" value="Glyco_transf_8"/>
    <property type="match status" value="1"/>
</dbReference>
<accession>A0AA38GMX7</accession>
<proteinExistence type="inferred from homology"/>
<dbReference type="PANTHER" id="PTHR32116">
    <property type="entry name" value="GALACTURONOSYLTRANSFERASE 4-RELATED"/>
    <property type="match status" value="1"/>
</dbReference>
<dbReference type="SUPFAM" id="SSF53448">
    <property type="entry name" value="Nucleotide-diphospho-sugar transferases"/>
    <property type="match status" value="1"/>
</dbReference>
<dbReference type="AlphaFoldDB" id="A0AA38GMX7"/>
<comment type="pathway">
    <text evidence="1 4">Glycan metabolism; pectin biosynthesis.</text>
</comment>
<comment type="subcellular location">
    <subcellularLocation>
        <location evidence="4">Golgi apparatus membrane</location>
        <topology evidence="4">Single-pass type II membrane protein</topology>
    </subcellularLocation>
</comment>
<keyword evidence="4" id="KW-0333">Golgi apparatus</keyword>
<dbReference type="InterPro" id="IPR029993">
    <property type="entry name" value="GAUT"/>
</dbReference>
<evidence type="ECO:0000313" key="6">
    <source>
        <dbReference type="Proteomes" id="UP000824469"/>
    </source>
</evidence>
<dbReference type="Gene3D" id="3.90.550.10">
    <property type="entry name" value="Spore Coat Polysaccharide Biosynthesis Protein SpsA, Chain A"/>
    <property type="match status" value="1"/>
</dbReference>
<keyword evidence="6" id="KW-1185">Reference proteome</keyword>
<feature type="non-terminal residue" evidence="5">
    <location>
        <position position="1"/>
    </location>
</feature>
<comment type="similarity">
    <text evidence="2 4">Belongs to the glycosyltransferase 8 family.</text>
</comment>
<sequence length="442" mass="50968">CVGRRMGPRMLRESDNSARIVRDIYEVLQASRQAPPEMLLVPDSYADLVDDLKMNGYDTKTFALKMKAMIEGLELKIQSAKLQEYLYRYSASSSIPKGLHCLSLRLSDEYSSNANARMQLPSPELVYRLTDNGYHHIVLASDNVLAASVVVSSAVRNSIKQELMVIHVITDKKTYSAMHAWFALHPPKTAVLEVKSIHQFDWLTEDNASVLKELESHFKIQRYYYGDDTFGRDFDDSLRVLNSKLQARSPRYISRMNHLCIYLPELFPNLQKVVFLDDDVVVQRDISPLWDIDLEGKVNGAVETCRGGNQWVMSKSFKTYFNFSHPLISKNLDPDQCAWAYGMNIFDLTAWRKTNIKGTYHYWIKKNLESNFTLWRFGTLPPALISFNGHVHPIDPIWHMLGLGYHSKTNLHDVQQAAVIHYNGQDKPWLDMAFPQLRPFWK</sequence>
<dbReference type="PANTHER" id="PTHR32116:SF27">
    <property type="entry name" value="GALACTURONOSYLTRANSFERASE 13-RELATED"/>
    <property type="match status" value="1"/>
</dbReference>
<evidence type="ECO:0000256" key="1">
    <source>
        <dbReference type="ARBA" id="ARBA00004877"/>
    </source>
</evidence>
<comment type="caution">
    <text evidence="5">The sequence shown here is derived from an EMBL/GenBank/DDBJ whole genome shotgun (WGS) entry which is preliminary data.</text>
</comment>
<dbReference type="OMA" id="SNANARM"/>
<dbReference type="InterPro" id="IPR002495">
    <property type="entry name" value="Glyco_trans_8"/>
</dbReference>
<evidence type="ECO:0000256" key="4">
    <source>
        <dbReference type="RuleBase" id="RU362027"/>
    </source>
</evidence>
<dbReference type="GO" id="GO:0047262">
    <property type="term" value="F:polygalacturonate 4-alpha-galacturonosyltransferase activity"/>
    <property type="evidence" value="ECO:0007669"/>
    <property type="project" value="InterPro"/>
</dbReference>
<reference evidence="5 6" key="1">
    <citation type="journal article" date="2021" name="Nat. Plants">
        <title>The Taxus genome provides insights into paclitaxel biosynthesis.</title>
        <authorList>
            <person name="Xiong X."/>
            <person name="Gou J."/>
            <person name="Liao Q."/>
            <person name="Li Y."/>
            <person name="Zhou Q."/>
            <person name="Bi G."/>
            <person name="Li C."/>
            <person name="Du R."/>
            <person name="Wang X."/>
            <person name="Sun T."/>
            <person name="Guo L."/>
            <person name="Liang H."/>
            <person name="Lu P."/>
            <person name="Wu Y."/>
            <person name="Zhang Z."/>
            <person name="Ro D.K."/>
            <person name="Shang Y."/>
            <person name="Huang S."/>
            <person name="Yan J."/>
        </authorList>
    </citation>
    <scope>NUCLEOTIDE SEQUENCE [LARGE SCALE GENOMIC DNA]</scope>
    <source>
        <strain evidence="5">Ta-2019</strain>
    </source>
</reference>
<keyword evidence="3 4" id="KW-0808">Transferase</keyword>
<feature type="non-terminal residue" evidence="5">
    <location>
        <position position="442"/>
    </location>
</feature>
<evidence type="ECO:0000313" key="5">
    <source>
        <dbReference type="EMBL" id="KAH9324790.1"/>
    </source>
</evidence>
<keyword evidence="4" id="KW-0961">Cell wall biogenesis/degradation</keyword>
<name>A0AA38GMX7_TAXCH</name>
<dbReference type="Proteomes" id="UP000824469">
    <property type="component" value="Unassembled WGS sequence"/>
</dbReference>
<evidence type="ECO:0000256" key="3">
    <source>
        <dbReference type="ARBA" id="ARBA00022676"/>
    </source>
</evidence>
<dbReference type="GO" id="GO:0000139">
    <property type="term" value="C:Golgi membrane"/>
    <property type="evidence" value="ECO:0007669"/>
    <property type="project" value="UniProtKB-SubCell"/>
</dbReference>
<dbReference type="EMBL" id="JAHRHJ020000002">
    <property type="protein sequence ID" value="KAH9324790.1"/>
    <property type="molecule type" value="Genomic_DNA"/>
</dbReference>
<keyword evidence="3 4" id="KW-0328">Glycosyltransferase</keyword>
<organism evidence="5 6">
    <name type="scientific">Taxus chinensis</name>
    <name type="common">Chinese yew</name>
    <name type="synonym">Taxus wallichiana var. chinensis</name>
    <dbReference type="NCBI Taxonomy" id="29808"/>
    <lineage>
        <taxon>Eukaryota</taxon>
        <taxon>Viridiplantae</taxon>
        <taxon>Streptophyta</taxon>
        <taxon>Embryophyta</taxon>
        <taxon>Tracheophyta</taxon>
        <taxon>Spermatophyta</taxon>
        <taxon>Pinopsida</taxon>
        <taxon>Pinidae</taxon>
        <taxon>Conifers II</taxon>
        <taxon>Cupressales</taxon>
        <taxon>Taxaceae</taxon>
        <taxon>Taxus</taxon>
    </lineage>
</organism>
<gene>
    <name evidence="5" type="ORF">KI387_004968</name>
</gene>
<evidence type="ECO:0000256" key="2">
    <source>
        <dbReference type="ARBA" id="ARBA00006351"/>
    </source>
</evidence>
<dbReference type="EC" id="2.4.1.-" evidence="4"/>
<protein>
    <recommendedName>
        <fullName evidence="4">Hexosyltransferase</fullName>
        <ecNumber evidence="4">2.4.1.-</ecNumber>
    </recommendedName>
</protein>
<dbReference type="GO" id="GO:0071555">
    <property type="term" value="P:cell wall organization"/>
    <property type="evidence" value="ECO:0007669"/>
    <property type="project" value="UniProtKB-KW"/>
</dbReference>